<proteinExistence type="predicted"/>
<dbReference type="Gene3D" id="3.30.457.10">
    <property type="entry name" value="Copper amine oxidase-like, N-terminal domain"/>
    <property type="match status" value="2"/>
</dbReference>
<feature type="signal peptide" evidence="1">
    <location>
        <begin position="1"/>
        <end position="27"/>
    </location>
</feature>
<accession>A0ABR7T2Z7</accession>
<keyword evidence="1" id="KW-0732">Signal</keyword>
<dbReference type="RefSeq" id="WP_188039605.1">
    <property type="nucleotide sequence ID" value="NZ_JACVHF010000006.1"/>
</dbReference>
<organism evidence="3 4">
    <name type="scientific">Heliobacterium chlorum</name>
    <dbReference type="NCBI Taxonomy" id="2698"/>
    <lineage>
        <taxon>Bacteria</taxon>
        <taxon>Bacillati</taxon>
        <taxon>Bacillota</taxon>
        <taxon>Clostridia</taxon>
        <taxon>Eubacteriales</taxon>
        <taxon>Heliobacteriaceae</taxon>
        <taxon>Heliobacterium</taxon>
    </lineage>
</organism>
<keyword evidence="4" id="KW-1185">Reference proteome</keyword>
<name>A0ABR7T2Z7_HELCL</name>
<dbReference type="EMBL" id="JACVHF010000006">
    <property type="protein sequence ID" value="MBC9784492.1"/>
    <property type="molecule type" value="Genomic_DNA"/>
</dbReference>
<dbReference type="Pfam" id="PF07833">
    <property type="entry name" value="Cu_amine_oxidN1"/>
    <property type="match status" value="1"/>
</dbReference>
<feature type="chain" id="PRO_5046736227" evidence="1">
    <location>
        <begin position="28"/>
        <end position="738"/>
    </location>
</feature>
<evidence type="ECO:0000313" key="4">
    <source>
        <dbReference type="Proteomes" id="UP000617402"/>
    </source>
</evidence>
<dbReference type="InterPro" id="IPR011252">
    <property type="entry name" value="Fibrogen-bd_dom1"/>
</dbReference>
<protein>
    <submittedName>
        <fullName evidence="3">Copper amine oxidase N-terminal domain-containing protein</fullName>
    </submittedName>
</protein>
<dbReference type="InterPro" id="IPR012854">
    <property type="entry name" value="Cu_amine_oxidase-like_N"/>
</dbReference>
<feature type="domain" description="Copper amine oxidase-like N-terminal" evidence="2">
    <location>
        <begin position="629"/>
        <end position="736"/>
    </location>
</feature>
<gene>
    <name evidence="3" type="ORF">H1S01_08200</name>
</gene>
<comment type="caution">
    <text evidence="3">The sequence shown here is derived from an EMBL/GenBank/DDBJ whole genome shotgun (WGS) entry which is preliminary data.</text>
</comment>
<dbReference type="Gene3D" id="2.60.40.1280">
    <property type="match status" value="1"/>
</dbReference>
<dbReference type="InterPro" id="IPR036582">
    <property type="entry name" value="Mao_N_sf"/>
</dbReference>
<dbReference type="SUPFAM" id="SSF55383">
    <property type="entry name" value="Copper amine oxidase, domain N"/>
    <property type="match status" value="2"/>
</dbReference>
<evidence type="ECO:0000259" key="2">
    <source>
        <dbReference type="Pfam" id="PF07833"/>
    </source>
</evidence>
<reference evidence="3 4" key="1">
    <citation type="submission" date="2020-07" db="EMBL/GenBank/DDBJ databases">
        <title>Draft whole-genome sequence of Heliobacterium chlorum DSM 3682, type strain.</title>
        <authorList>
            <person name="Kyndt J.A."/>
            <person name="Meyer T.E."/>
            <person name="Imhoff J.F."/>
        </authorList>
    </citation>
    <scope>NUCLEOTIDE SEQUENCE [LARGE SCALE GENOMIC DNA]</scope>
    <source>
        <strain evidence="3 4">DSM 3682</strain>
    </source>
</reference>
<sequence>MTNLKKIFATVSTAVVMTSMLTPAAFAMTNNNVSVVSTISDTAENTNLGTLLLKEDSDFADDMKEGKSFTITLPSGIKLDDKTAANMVKFKDLTTGKSIAGDANTVSVSGDYTVTVTLPAEDAGNFEYANQQAIYFTPNIKVDGFDGGDIEATVDGMESGVTSGKYVLGRVATGDKTNASVVKVETIGDSGKEVGGIIRVEERYAGSLGSVPQVGGADQLLFKIKLPSNFNWVTENNQSNGDGTNTTSVSGIAGYKGGNLNISKLEADDNELSVYGTIAYAPGQDRGIFEIHPVISADSDAKFGDVEASVDGKAADIDGADLVIAKYADYSGQVKAVDNAKDVIAGSFDQELAKINIKEDVAGAFVDGRKIRVDFPSWAKVTKATFTKGGANATASAPSGTDSYYEFTYNKPGSGKAEFEIKFEVSAKANASGDIKATVSGKAGATGEAVLGKAITPATITADAKEVRVGVKDQPLSDIYVTETKDGAISDENGSNELVLALPDDVQWSSTPTVEVVEGNLDIDSDNISKSGNKVTIPVKSSSTKPSKIKISGGKVDLNRMVPEGNIELDLKGSAVAENNKSGATLAAGEFDQSTASSAVVARVVTPAPAEQQRTAIFKIGDTKLNLGGVESTMDVAPYIKNDRTYLPVRFVAQAVGVSESNIMFNADSQSVVIIKGDRVVKMTINSPMMTVNGVTIQMDTVPEIVEPGRVMLPVGWVAQALGISAKWDGATQTVTLN</sequence>
<dbReference type="Proteomes" id="UP000617402">
    <property type="component" value="Unassembled WGS sequence"/>
</dbReference>
<evidence type="ECO:0000256" key="1">
    <source>
        <dbReference type="SAM" id="SignalP"/>
    </source>
</evidence>
<evidence type="ECO:0000313" key="3">
    <source>
        <dbReference type="EMBL" id="MBC9784492.1"/>
    </source>
</evidence>